<comment type="caution">
    <text evidence="1">The sequence shown here is derived from an EMBL/GenBank/DDBJ whole genome shotgun (WGS) entry which is preliminary data.</text>
</comment>
<proteinExistence type="predicted"/>
<dbReference type="EMBL" id="JAPMLV010000001">
    <property type="protein sequence ID" value="MCX8302157.1"/>
    <property type="molecule type" value="Genomic_DNA"/>
</dbReference>
<gene>
    <name evidence="1" type="ORF">OTG14_04200</name>
</gene>
<dbReference type="Proteomes" id="UP001163211">
    <property type="component" value="Unassembled WGS sequence"/>
</dbReference>
<evidence type="ECO:0000313" key="2">
    <source>
        <dbReference type="Proteomes" id="UP001163211"/>
    </source>
</evidence>
<keyword evidence="2" id="KW-1185">Reference proteome</keyword>
<evidence type="ECO:0000313" key="1">
    <source>
        <dbReference type="EMBL" id="MCX8302157.1"/>
    </source>
</evidence>
<reference evidence="1" key="1">
    <citation type="submission" date="2022-11" db="EMBL/GenBank/DDBJ databases">
        <title>The draft genomes of two Enterobacter strains.</title>
        <authorList>
            <person name="He Y."/>
            <person name="Wu S."/>
            <person name="Feng Y."/>
            <person name="Zong Z."/>
        </authorList>
    </citation>
    <scope>NUCLEOTIDE SEQUENCE</scope>
    <source>
        <strain evidence="1">155092</strain>
    </source>
</reference>
<sequence>MTEEQFEREYPKDKYRYVRQRMRSKGTMQQTEIEDFDIILIESGEVVLKATRTEHTNLNGFKTTVN</sequence>
<accession>A0ABT3XB76</accession>
<name>A0ABT3XB76_9ENTR</name>
<evidence type="ECO:0008006" key="3">
    <source>
        <dbReference type="Google" id="ProtNLM"/>
    </source>
</evidence>
<dbReference type="RefSeq" id="WP_267214629.1">
    <property type="nucleotide sequence ID" value="NZ_JAPMLV010000001.1"/>
</dbReference>
<organism evidence="1 2">
    <name type="scientific">Enterobacter pseudoroggenkampii</name>
    <dbReference type="NCBI Taxonomy" id="2996112"/>
    <lineage>
        <taxon>Bacteria</taxon>
        <taxon>Pseudomonadati</taxon>
        <taxon>Pseudomonadota</taxon>
        <taxon>Gammaproteobacteria</taxon>
        <taxon>Enterobacterales</taxon>
        <taxon>Enterobacteriaceae</taxon>
        <taxon>Enterobacter</taxon>
    </lineage>
</organism>
<protein>
    <recommendedName>
        <fullName evidence="3">ASCH domain-containing protein</fullName>
    </recommendedName>
</protein>